<dbReference type="Pfam" id="PF13598">
    <property type="entry name" value="DUF4139"/>
    <property type="match status" value="1"/>
</dbReference>
<accession>A0AAD9PCJ5</accession>
<dbReference type="EMBL" id="JAODUO010000039">
    <property type="protein sequence ID" value="KAK2192077.1"/>
    <property type="molecule type" value="Genomic_DNA"/>
</dbReference>
<keyword evidence="1" id="KW-0175">Coiled coil</keyword>
<dbReference type="AlphaFoldDB" id="A0AAD9PCJ5"/>
<dbReference type="Proteomes" id="UP001209878">
    <property type="component" value="Unassembled WGS sequence"/>
</dbReference>
<proteinExistence type="predicted"/>
<feature type="coiled-coil region" evidence="1">
    <location>
        <begin position="53"/>
        <end position="80"/>
    </location>
</feature>
<evidence type="ECO:0000256" key="1">
    <source>
        <dbReference type="SAM" id="Coils"/>
    </source>
</evidence>
<keyword evidence="4" id="KW-1185">Reference proteome</keyword>
<dbReference type="PANTHER" id="PTHR31005:SF8">
    <property type="entry name" value="DUF4139 DOMAIN-CONTAINING PROTEIN"/>
    <property type="match status" value="1"/>
</dbReference>
<comment type="caution">
    <text evidence="3">The sequence shown here is derived from an EMBL/GenBank/DDBJ whole genome shotgun (WGS) entry which is preliminary data.</text>
</comment>
<name>A0AAD9PCJ5_RIDPI</name>
<dbReference type="NCBIfam" id="TIGR02231">
    <property type="entry name" value="mucoidy inhibitor MuiA family protein"/>
    <property type="match status" value="1"/>
</dbReference>
<evidence type="ECO:0000313" key="4">
    <source>
        <dbReference type="Proteomes" id="UP001209878"/>
    </source>
</evidence>
<sequence>MKILQAKKVRLSKQRQVLDGLADKLVTPESAGKNMVGFVEMYGTQTAALDDSLHGLEQDIARLQESMEAIRRNLQQMNVTTVMNETRVLCVLLDVNKDTDIQLKISYVVSKAMWSPKYDLRVFSKDGQMKQTTGEDWTDTRLILSTAMPSVGGNIPELDSWKLGFKPRQPKVSKSNSFLRKAPAQMAKMRQAITKKRAAPAVELVEDAMFAGQESYEESDEFEALPMASPMASNQAQVKENVTSTMYEIPRIATIPCDNVGHKVSVAIVNLEPTFQHECVPKKSSHAFLRAHVKNTSPYALLAGPSNIFLDNNFIAKAVSPSEEFDCSLGVDPAVKVVYKPVHKFREQSGFMAKHVTFTYRQEIELKNTRQDDITVHVVDQLPQSMEEKIKPDVKPADKHSVAKPVRLTAQNNIEWEASIGPGETKELVLKYSVEYPAGEEIL</sequence>
<evidence type="ECO:0000313" key="3">
    <source>
        <dbReference type="EMBL" id="KAK2192077.1"/>
    </source>
</evidence>
<dbReference type="PANTHER" id="PTHR31005">
    <property type="entry name" value="DUF4139 DOMAIN-CONTAINING PROTEIN"/>
    <property type="match status" value="1"/>
</dbReference>
<feature type="domain" description="DUF4139" evidence="2">
    <location>
        <begin position="103"/>
        <end position="437"/>
    </location>
</feature>
<protein>
    <recommendedName>
        <fullName evidence="2">DUF4139 domain-containing protein</fullName>
    </recommendedName>
</protein>
<evidence type="ECO:0000259" key="2">
    <source>
        <dbReference type="Pfam" id="PF13598"/>
    </source>
</evidence>
<dbReference type="InterPro" id="IPR011935">
    <property type="entry name" value="CHP02231"/>
</dbReference>
<reference evidence="3" key="1">
    <citation type="journal article" date="2023" name="Mol. Biol. Evol.">
        <title>Third-Generation Sequencing Reveals the Adaptive Role of the Epigenome in Three Deep-Sea Polychaetes.</title>
        <authorList>
            <person name="Perez M."/>
            <person name="Aroh O."/>
            <person name="Sun Y."/>
            <person name="Lan Y."/>
            <person name="Juniper S.K."/>
            <person name="Young C.R."/>
            <person name="Angers B."/>
            <person name="Qian P.Y."/>
        </authorList>
    </citation>
    <scope>NUCLEOTIDE SEQUENCE</scope>
    <source>
        <strain evidence="3">R07B-5</strain>
    </source>
</reference>
<organism evidence="3 4">
    <name type="scientific">Ridgeia piscesae</name>
    <name type="common">Tubeworm</name>
    <dbReference type="NCBI Taxonomy" id="27915"/>
    <lineage>
        <taxon>Eukaryota</taxon>
        <taxon>Metazoa</taxon>
        <taxon>Spiralia</taxon>
        <taxon>Lophotrochozoa</taxon>
        <taxon>Annelida</taxon>
        <taxon>Polychaeta</taxon>
        <taxon>Sedentaria</taxon>
        <taxon>Canalipalpata</taxon>
        <taxon>Sabellida</taxon>
        <taxon>Siboglinidae</taxon>
        <taxon>Ridgeia</taxon>
    </lineage>
</organism>
<dbReference type="InterPro" id="IPR037291">
    <property type="entry name" value="DUF4139"/>
</dbReference>
<gene>
    <name evidence="3" type="ORF">NP493_39g01009</name>
</gene>